<protein>
    <submittedName>
        <fullName evidence="1">Uncharacterized protein</fullName>
    </submittedName>
</protein>
<comment type="caution">
    <text evidence="1">The sequence shown here is derived from an EMBL/GenBank/DDBJ whole genome shotgun (WGS) entry which is preliminary data.</text>
</comment>
<name>A0ABS8WHJ9_DATST</name>
<dbReference type="EMBL" id="JACEIK010007444">
    <property type="protein sequence ID" value="MCE3050286.1"/>
    <property type="molecule type" value="Genomic_DNA"/>
</dbReference>
<sequence length="256" mass="29508">MIRDGRSWTATLVRVQIVKKIKRSSWFGQESLLIAGNGRRQRSTSSSGGLHPIVHFLDYLETKEYGACFENKKNYISRSKELLTQLLFWSKRWHPFHKIGHIVQSSTHQVWFVSTSIWRGIIWKCSIWWHAWSFHVMPTRSVPHSMQMGQHATDATSGHVCLSCFSSWHGCWNEPVKHAHAAWCCCSGTSAADEKERSRNGNAWIPSTTEIQTVLKVFFSDNHARYNSVYKKRSKDVRILIKGSDVLENSKFSLIV</sequence>
<dbReference type="Proteomes" id="UP000823775">
    <property type="component" value="Unassembled WGS sequence"/>
</dbReference>
<organism evidence="1 2">
    <name type="scientific">Datura stramonium</name>
    <name type="common">Jimsonweed</name>
    <name type="synonym">Common thornapple</name>
    <dbReference type="NCBI Taxonomy" id="4076"/>
    <lineage>
        <taxon>Eukaryota</taxon>
        <taxon>Viridiplantae</taxon>
        <taxon>Streptophyta</taxon>
        <taxon>Embryophyta</taxon>
        <taxon>Tracheophyta</taxon>
        <taxon>Spermatophyta</taxon>
        <taxon>Magnoliopsida</taxon>
        <taxon>eudicotyledons</taxon>
        <taxon>Gunneridae</taxon>
        <taxon>Pentapetalae</taxon>
        <taxon>asterids</taxon>
        <taxon>lamiids</taxon>
        <taxon>Solanales</taxon>
        <taxon>Solanaceae</taxon>
        <taxon>Solanoideae</taxon>
        <taxon>Datureae</taxon>
        <taxon>Datura</taxon>
    </lineage>
</organism>
<keyword evidence="2" id="KW-1185">Reference proteome</keyword>
<evidence type="ECO:0000313" key="1">
    <source>
        <dbReference type="EMBL" id="MCE3050286.1"/>
    </source>
</evidence>
<accession>A0ABS8WHJ9</accession>
<evidence type="ECO:0000313" key="2">
    <source>
        <dbReference type="Proteomes" id="UP000823775"/>
    </source>
</evidence>
<proteinExistence type="predicted"/>
<gene>
    <name evidence="1" type="ORF">HAX54_046816</name>
</gene>
<reference evidence="1 2" key="1">
    <citation type="journal article" date="2021" name="BMC Genomics">
        <title>Datura genome reveals duplications of psychoactive alkaloid biosynthetic genes and high mutation rate following tissue culture.</title>
        <authorList>
            <person name="Rajewski A."/>
            <person name="Carter-House D."/>
            <person name="Stajich J."/>
            <person name="Litt A."/>
        </authorList>
    </citation>
    <scope>NUCLEOTIDE SEQUENCE [LARGE SCALE GENOMIC DNA]</scope>
    <source>
        <strain evidence="1">AR-01</strain>
    </source>
</reference>